<dbReference type="OMA" id="CRTIWIT"/>
<reference evidence="3" key="1">
    <citation type="journal article" date="2014" name="Nat. Genet.">
        <title>Genome of the human hookworm Necator americanus.</title>
        <authorList>
            <person name="Tang Y.T."/>
            <person name="Gao X."/>
            <person name="Rosa B.A."/>
            <person name="Abubucker S."/>
            <person name="Hallsworth-Pepin K."/>
            <person name="Martin J."/>
            <person name="Tyagi R."/>
            <person name="Heizer E."/>
            <person name="Zhang X."/>
            <person name="Bhonagiri-Palsikar V."/>
            <person name="Minx P."/>
            <person name="Warren W.C."/>
            <person name="Wang Q."/>
            <person name="Zhan B."/>
            <person name="Hotez P.J."/>
            <person name="Sternberg P.W."/>
            <person name="Dougall A."/>
            <person name="Gaze S.T."/>
            <person name="Mulvenna J."/>
            <person name="Sotillo J."/>
            <person name="Ranganathan S."/>
            <person name="Rabelo E.M."/>
            <person name="Wilson R.K."/>
            <person name="Felgner P.L."/>
            <person name="Bethony J."/>
            <person name="Hawdon J.M."/>
            <person name="Gasser R.B."/>
            <person name="Loukas A."/>
            <person name="Mitreva M."/>
        </authorList>
    </citation>
    <scope>NUCLEOTIDE SEQUENCE [LARGE SCALE GENOMIC DNA]</scope>
</reference>
<evidence type="ECO:0000259" key="1">
    <source>
        <dbReference type="PROSITE" id="PS50057"/>
    </source>
</evidence>
<dbReference type="PANTHER" id="PTHR46079:SF2">
    <property type="entry name" value="FERM DOMAIN-CONTAINING PROTEIN"/>
    <property type="match status" value="1"/>
</dbReference>
<feature type="domain" description="FERM" evidence="1">
    <location>
        <begin position="1"/>
        <end position="148"/>
    </location>
</feature>
<dbReference type="InterPro" id="IPR000299">
    <property type="entry name" value="FERM_domain"/>
</dbReference>
<dbReference type="Proteomes" id="UP000053676">
    <property type="component" value="Unassembled WGS sequence"/>
</dbReference>
<dbReference type="KEGG" id="nai:NECAME_05415"/>
<dbReference type="SUPFAM" id="SSF50729">
    <property type="entry name" value="PH domain-like"/>
    <property type="match status" value="1"/>
</dbReference>
<protein>
    <submittedName>
        <fullName evidence="2">FERM PH-like domain protein</fullName>
    </submittedName>
</protein>
<dbReference type="InterPro" id="IPR047176">
    <property type="entry name" value="FRMD4A/B"/>
</dbReference>
<evidence type="ECO:0000313" key="2">
    <source>
        <dbReference type="EMBL" id="ETN68959.1"/>
    </source>
</evidence>
<keyword evidence="3" id="KW-1185">Reference proteome</keyword>
<dbReference type="AlphaFoldDB" id="W2SH39"/>
<dbReference type="EMBL" id="KI669177">
    <property type="protein sequence ID" value="ETN68959.1"/>
    <property type="molecule type" value="Genomic_DNA"/>
</dbReference>
<dbReference type="InterPro" id="IPR011993">
    <property type="entry name" value="PH-like_dom_sf"/>
</dbReference>
<dbReference type="PROSITE" id="PS50057">
    <property type="entry name" value="FERM_3"/>
    <property type="match status" value="1"/>
</dbReference>
<dbReference type="GO" id="GO:0090162">
    <property type="term" value="P:establishment of epithelial cell polarity"/>
    <property type="evidence" value="ECO:0007669"/>
    <property type="project" value="InterPro"/>
</dbReference>
<organism evidence="2 3">
    <name type="scientific">Necator americanus</name>
    <name type="common">Human hookworm</name>
    <dbReference type="NCBI Taxonomy" id="51031"/>
    <lineage>
        <taxon>Eukaryota</taxon>
        <taxon>Metazoa</taxon>
        <taxon>Ecdysozoa</taxon>
        <taxon>Nematoda</taxon>
        <taxon>Chromadorea</taxon>
        <taxon>Rhabditida</taxon>
        <taxon>Rhabditina</taxon>
        <taxon>Rhabditomorpha</taxon>
        <taxon>Strongyloidea</taxon>
        <taxon>Ancylostomatidae</taxon>
        <taxon>Bunostominae</taxon>
        <taxon>Necator</taxon>
    </lineage>
</organism>
<gene>
    <name evidence="2" type="ORF">NECAME_05415</name>
</gene>
<name>W2SH39_NECAM</name>
<dbReference type="PANTHER" id="PTHR46079">
    <property type="entry name" value="FERM DOMAIN-CONTAINING PROTEIN 4"/>
    <property type="match status" value="1"/>
</dbReference>
<dbReference type="InterPro" id="IPR018980">
    <property type="entry name" value="FERM_PH-like_C"/>
</dbReference>
<sequence>MQIVEQCSKYGSRLYRVCEGGGSPCLLSINSRGIQLYENMDTFRPKDSFSWSLLDNLCYKDSTFSIEVRDPRSKQIPDLNAYGGTLVTDDDLAQAVSDPTTKVSISRRCQQSIPAGICVHTFVCESGLLCRTIWITAISQHQFFLDQKEREQVSSWS</sequence>
<dbReference type="OrthoDB" id="10063592at2759"/>
<dbReference type="STRING" id="51031.W2SH39"/>
<dbReference type="Gene3D" id="2.30.29.30">
    <property type="entry name" value="Pleckstrin-homology domain (PH domain)/Phosphotyrosine-binding domain (PTB)"/>
    <property type="match status" value="1"/>
</dbReference>
<dbReference type="SMART" id="SM01196">
    <property type="entry name" value="FERM_C"/>
    <property type="match status" value="1"/>
</dbReference>
<dbReference type="Pfam" id="PF09380">
    <property type="entry name" value="FERM_C"/>
    <property type="match status" value="1"/>
</dbReference>
<accession>W2SH39</accession>
<proteinExistence type="predicted"/>
<evidence type="ECO:0000313" key="3">
    <source>
        <dbReference type="Proteomes" id="UP000053676"/>
    </source>
</evidence>